<gene>
    <name evidence="1" type="ORF">ANN_21689</name>
</gene>
<dbReference type="EMBL" id="JAJSOF020000033">
    <property type="protein sequence ID" value="KAJ4429520.1"/>
    <property type="molecule type" value="Genomic_DNA"/>
</dbReference>
<accession>A0ABQ8S6G9</accession>
<comment type="caution">
    <text evidence="1">The sequence shown here is derived from an EMBL/GenBank/DDBJ whole genome shotgun (WGS) entry which is preliminary data.</text>
</comment>
<proteinExistence type="predicted"/>
<sequence length="289" mass="32202">MGVMSLAGWDKQDSVIGRPVPCRGQVIKIEALMMMIDDGDGQDDNDGERMTMTLVTVKETSILTSKMINTTIMMLSTRDLRRSCRNRTPDSGGEAQNVINLVDKFRATECTERKKSVRRPTKVAEDAVEDAVERMQRGPNKSVKKLAVEIVVSYGNAYKILRNKLEVHGLSVTGSTRRIDIIAFKESTRSGFIIDSTVRFETDEGLPAEVDNEKKNIYDPTIPYYLQKYQMKELEVIGLLVGARGTATLFMKDVLKRLGIPTSIIPIVTLAALKGSIALLKNHLYSKSN</sequence>
<evidence type="ECO:0000313" key="2">
    <source>
        <dbReference type="Proteomes" id="UP001148838"/>
    </source>
</evidence>
<reference evidence="1 2" key="1">
    <citation type="journal article" date="2022" name="Allergy">
        <title>Genome assembly and annotation of Periplaneta americana reveal a comprehensive cockroach allergen profile.</title>
        <authorList>
            <person name="Wang L."/>
            <person name="Xiong Q."/>
            <person name="Saelim N."/>
            <person name="Wang L."/>
            <person name="Nong W."/>
            <person name="Wan A.T."/>
            <person name="Shi M."/>
            <person name="Liu X."/>
            <person name="Cao Q."/>
            <person name="Hui J.H.L."/>
            <person name="Sookrung N."/>
            <person name="Leung T.F."/>
            <person name="Tungtrongchitr A."/>
            <person name="Tsui S.K.W."/>
        </authorList>
    </citation>
    <scope>NUCLEOTIDE SEQUENCE [LARGE SCALE GENOMIC DNA]</scope>
    <source>
        <strain evidence="1">PWHHKU_190912</strain>
    </source>
</reference>
<evidence type="ECO:0000313" key="1">
    <source>
        <dbReference type="EMBL" id="KAJ4429520.1"/>
    </source>
</evidence>
<organism evidence="1 2">
    <name type="scientific">Periplaneta americana</name>
    <name type="common">American cockroach</name>
    <name type="synonym">Blatta americana</name>
    <dbReference type="NCBI Taxonomy" id="6978"/>
    <lineage>
        <taxon>Eukaryota</taxon>
        <taxon>Metazoa</taxon>
        <taxon>Ecdysozoa</taxon>
        <taxon>Arthropoda</taxon>
        <taxon>Hexapoda</taxon>
        <taxon>Insecta</taxon>
        <taxon>Pterygota</taxon>
        <taxon>Neoptera</taxon>
        <taxon>Polyneoptera</taxon>
        <taxon>Dictyoptera</taxon>
        <taxon>Blattodea</taxon>
        <taxon>Blattoidea</taxon>
        <taxon>Blattidae</taxon>
        <taxon>Blattinae</taxon>
        <taxon>Periplaneta</taxon>
    </lineage>
</organism>
<name>A0ABQ8S6G9_PERAM</name>
<dbReference type="Proteomes" id="UP001148838">
    <property type="component" value="Unassembled WGS sequence"/>
</dbReference>
<protein>
    <submittedName>
        <fullName evidence="1">Uncharacterized protein</fullName>
    </submittedName>
</protein>
<keyword evidence="2" id="KW-1185">Reference proteome</keyword>